<evidence type="ECO:0000313" key="4">
    <source>
        <dbReference type="Proteomes" id="UP000601435"/>
    </source>
</evidence>
<dbReference type="OrthoDB" id="10636860at2759"/>
<feature type="non-terminal residue" evidence="3">
    <location>
        <position position="571"/>
    </location>
</feature>
<keyword evidence="1" id="KW-0175">Coiled coil</keyword>
<protein>
    <submittedName>
        <fullName evidence="3">ZmpB protein</fullName>
    </submittedName>
</protein>
<reference evidence="3" key="1">
    <citation type="submission" date="2021-02" db="EMBL/GenBank/DDBJ databases">
        <authorList>
            <person name="Dougan E. K."/>
            <person name="Rhodes N."/>
            <person name="Thang M."/>
            <person name="Chan C."/>
        </authorList>
    </citation>
    <scope>NUCLEOTIDE SEQUENCE</scope>
</reference>
<evidence type="ECO:0000256" key="2">
    <source>
        <dbReference type="SAM" id="MobiDB-lite"/>
    </source>
</evidence>
<proteinExistence type="predicted"/>
<feature type="compositionally biased region" description="Basic and acidic residues" evidence="2">
    <location>
        <begin position="103"/>
        <end position="115"/>
    </location>
</feature>
<feature type="coiled-coil region" evidence="1">
    <location>
        <begin position="202"/>
        <end position="257"/>
    </location>
</feature>
<name>A0A812JIU1_9DINO</name>
<keyword evidence="4" id="KW-1185">Reference proteome</keyword>
<feature type="compositionally biased region" description="Basic and acidic residues" evidence="2">
    <location>
        <begin position="68"/>
        <end position="82"/>
    </location>
</feature>
<feature type="compositionally biased region" description="Low complexity" evidence="2">
    <location>
        <begin position="144"/>
        <end position="161"/>
    </location>
</feature>
<dbReference type="Proteomes" id="UP000601435">
    <property type="component" value="Unassembled WGS sequence"/>
</dbReference>
<dbReference type="EMBL" id="CAJNJA010006300">
    <property type="protein sequence ID" value="CAE7208548.1"/>
    <property type="molecule type" value="Genomic_DNA"/>
</dbReference>
<gene>
    <name evidence="3" type="primary">zmpB</name>
    <name evidence="3" type="ORF">SNEC2469_LOCUS1954</name>
</gene>
<accession>A0A812JIU1</accession>
<sequence length="571" mass="61395">MFVRVYSCICGEASTSVAPTPKAEPKAEPKASKTKAEAPKPKPTEAAAPKPPAPKAKAPPTAPTPRAEPGKTAKKAEAEAETPKPQPTAPPKAKAPEAAAPEPKAEPKAAAKAKAEPQPAAEAAPKELPKQSPKAPAPAEPKAKTVAKPKAQAPKPKVPAATEKEPKAAAPPTQQSLGAGKNGEEMEMRLRVLKRKLLGDSAVAATTAVAKLQARLLRLKAEEKTIALTTEELEAQLGRVKAELETALAKRRKCEEEFGSHDRLKVLEGRPGPQYLERLFGNLAAMFVGHAAGLVAVNAPRIAASCSANAVERGSLTLYGSWVTPVMIESVHLSDGADRPMERDASKPPARRRRIDWAAKSQAWQETIPSTASTCSRRRELALPVHNEDLTHLAASQARLPPPSPKVALASCTRGCRPARLREWLFWHLAKGIRLVLLRWEGAMGQEQEEVIRDLRDSGCLILLESSLQGKASSSFQRVMTRQIRFVHKAIRAARARRCDFLLHLDDDELLFPETGSIPTLLRQYVGSSKRLNSRRVGVGAQVSALRKPGGSFSLRLSDGVPLLAAPHALQ</sequence>
<feature type="compositionally biased region" description="Basic and acidic residues" evidence="2">
    <location>
        <begin position="23"/>
        <end position="43"/>
    </location>
</feature>
<organism evidence="3 4">
    <name type="scientific">Symbiodinium necroappetens</name>
    <dbReference type="NCBI Taxonomy" id="1628268"/>
    <lineage>
        <taxon>Eukaryota</taxon>
        <taxon>Sar</taxon>
        <taxon>Alveolata</taxon>
        <taxon>Dinophyceae</taxon>
        <taxon>Suessiales</taxon>
        <taxon>Symbiodiniaceae</taxon>
        <taxon>Symbiodinium</taxon>
    </lineage>
</organism>
<evidence type="ECO:0000313" key="3">
    <source>
        <dbReference type="EMBL" id="CAE7208548.1"/>
    </source>
</evidence>
<comment type="caution">
    <text evidence="3">The sequence shown here is derived from an EMBL/GenBank/DDBJ whole genome shotgun (WGS) entry which is preliminary data.</text>
</comment>
<evidence type="ECO:0000256" key="1">
    <source>
        <dbReference type="SAM" id="Coils"/>
    </source>
</evidence>
<dbReference type="AlphaFoldDB" id="A0A812JIU1"/>
<feature type="compositionally biased region" description="Low complexity" evidence="2">
    <location>
        <begin position="55"/>
        <end position="67"/>
    </location>
</feature>
<feature type="region of interest" description="Disordered" evidence="2">
    <location>
        <begin position="13"/>
        <end position="184"/>
    </location>
</feature>